<proteinExistence type="predicted"/>
<accession>A0ABV0R0Z7</accession>
<sequence length="145" mass="15829">EACRYLLKNYDWCLDPSFQDLNGCLCPTLPTLPASPSPDCIRPNETEIPHVAPGCILLDMYALLAGGISEDVRREARKLRGFPPFVHNPVIVPGKAEGGAGFSLSVPLPDILQLSLIALQRKAEQMSHSSIVESETGTQKCYGFF</sequence>
<reference evidence="1 2" key="1">
    <citation type="submission" date="2021-06" db="EMBL/GenBank/DDBJ databases">
        <authorList>
            <person name="Palmer J.M."/>
        </authorList>
    </citation>
    <scope>NUCLEOTIDE SEQUENCE [LARGE SCALE GENOMIC DNA]</scope>
    <source>
        <strain evidence="1 2">XC_2019</strain>
        <tissue evidence="1">Muscle</tissue>
    </source>
</reference>
<evidence type="ECO:0000313" key="2">
    <source>
        <dbReference type="Proteomes" id="UP001434883"/>
    </source>
</evidence>
<dbReference type="EMBL" id="JAHRIN010027811">
    <property type="protein sequence ID" value="MEQ2201432.1"/>
    <property type="molecule type" value="Genomic_DNA"/>
</dbReference>
<gene>
    <name evidence="1" type="ORF">XENOCAPTIV_012334</name>
</gene>
<evidence type="ECO:0000313" key="1">
    <source>
        <dbReference type="EMBL" id="MEQ2201432.1"/>
    </source>
</evidence>
<organism evidence="1 2">
    <name type="scientific">Xenoophorus captivus</name>
    <dbReference type="NCBI Taxonomy" id="1517983"/>
    <lineage>
        <taxon>Eukaryota</taxon>
        <taxon>Metazoa</taxon>
        <taxon>Chordata</taxon>
        <taxon>Craniata</taxon>
        <taxon>Vertebrata</taxon>
        <taxon>Euteleostomi</taxon>
        <taxon>Actinopterygii</taxon>
        <taxon>Neopterygii</taxon>
        <taxon>Teleostei</taxon>
        <taxon>Neoteleostei</taxon>
        <taxon>Acanthomorphata</taxon>
        <taxon>Ovalentaria</taxon>
        <taxon>Atherinomorphae</taxon>
        <taxon>Cyprinodontiformes</taxon>
        <taxon>Goodeidae</taxon>
        <taxon>Xenoophorus</taxon>
    </lineage>
</organism>
<feature type="non-terminal residue" evidence="1">
    <location>
        <position position="1"/>
    </location>
</feature>
<dbReference type="Proteomes" id="UP001434883">
    <property type="component" value="Unassembled WGS sequence"/>
</dbReference>
<keyword evidence="2" id="KW-1185">Reference proteome</keyword>
<name>A0ABV0R0Z7_9TELE</name>
<protein>
    <submittedName>
        <fullName evidence="1">Uncharacterized protein</fullName>
    </submittedName>
</protein>
<comment type="caution">
    <text evidence="1">The sequence shown here is derived from an EMBL/GenBank/DDBJ whole genome shotgun (WGS) entry which is preliminary data.</text>
</comment>